<evidence type="ECO:0000256" key="1">
    <source>
        <dbReference type="ARBA" id="ARBA00004651"/>
    </source>
</evidence>
<comment type="caution">
    <text evidence="10">The sequence shown here is derived from an EMBL/GenBank/DDBJ whole genome shotgun (WGS) entry which is preliminary data.</text>
</comment>
<dbReference type="GO" id="GO:0005886">
    <property type="term" value="C:plasma membrane"/>
    <property type="evidence" value="ECO:0007669"/>
    <property type="project" value="UniProtKB-SubCell"/>
</dbReference>
<dbReference type="InterPro" id="IPR011014">
    <property type="entry name" value="MscS_channel_TM-2"/>
</dbReference>
<comment type="similarity">
    <text evidence="2">Belongs to the MscS (TC 1.A.23) family.</text>
</comment>
<evidence type="ECO:0000259" key="8">
    <source>
        <dbReference type="Pfam" id="PF00924"/>
    </source>
</evidence>
<evidence type="ECO:0000256" key="2">
    <source>
        <dbReference type="ARBA" id="ARBA00008017"/>
    </source>
</evidence>
<dbReference type="GO" id="GO:0008381">
    <property type="term" value="F:mechanosensitive monoatomic ion channel activity"/>
    <property type="evidence" value="ECO:0007669"/>
    <property type="project" value="UniProtKB-ARBA"/>
</dbReference>
<feature type="domain" description="Mechanosensitive ion channel MscS C-terminal" evidence="9">
    <location>
        <begin position="335"/>
        <end position="419"/>
    </location>
</feature>
<dbReference type="InterPro" id="IPR010920">
    <property type="entry name" value="LSM_dom_sf"/>
</dbReference>
<feature type="transmembrane region" description="Helical" evidence="7">
    <location>
        <begin position="216"/>
        <end position="235"/>
    </location>
</feature>
<dbReference type="Gene3D" id="2.30.30.60">
    <property type="match status" value="1"/>
</dbReference>
<name>A0A085TWQ2_9RHOB</name>
<organism evidence="10 11">
    <name type="scientific">Thioclava atlantica</name>
    <dbReference type="NCBI Taxonomy" id="1317124"/>
    <lineage>
        <taxon>Bacteria</taxon>
        <taxon>Pseudomonadati</taxon>
        <taxon>Pseudomonadota</taxon>
        <taxon>Alphaproteobacteria</taxon>
        <taxon>Rhodobacterales</taxon>
        <taxon>Paracoccaceae</taxon>
        <taxon>Thioclava</taxon>
    </lineage>
</organism>
<evidence type="ECO:0000313" key="11">
    <source>
        <dbReference type="Proteomes" id="UP000028607"/>
    </source>
</evidence>
<dbReference type="Gene3D" id="3.30.70.100">
    <property type="match status" value="1"/>
</dbReference>
<dbReference type="Proteomes" id="UP000028607">
    <property type="component" value="Unassembled WGS sequence"/>
</dbReference>
<gene>
    <name evidence="10" type="ORF">DW2_09246</name>
</gene>
<evidence type="ECO:0000256" key="3">
    <source>
        <dbReference type="ARBA" id="ARBA00022475"/>
    </source>
</evidence>
<evidence type="ECO:0000256" key="5">
    <source>
        <dbReference type="ARBA" id="ARBA00022989"/>
    </source>
</evidence>
<reference evidence="10 11" key="2">
    <citation type="journal article" date="2015" name="Antonie Van Leeuwenhoek">
        <title>Thioclava indica sp. nov., isolated from surface seawater of the Indian Ocean.</title>
        <authorList>
            <person name="Liu Y."/>
            <person name="Lai Q."/>
            <person name="Du J."/>
            <person name="Xu H."/>
            <person name="Jiang L."/>
            <person name="Shao Z."/>
        </authorList>
    </citation>
    <scope>NUCLEOTIDE SEQUENCE [LARGE SCALE GENOMIC DNA]</scope>
    <source>
        <strain evidence="10 11">13D2W-2</strain>
    </source>
</reference>
<dbReference type="PANTHER" id="PTHR30347">
    <property type="entry name" value="POTASSIUM CHANNEL RELATED"/>
    <property type="match status" value="1"/>
</dbReference>
<dbReference type="SUPFAM" id="SSF50182">
    <property type="entry name" value="Sm-like ribonucleoproteins"/>
    <property type="match status" value="1"/>
</dbReference>
<evidence type="ECO:0000313" key="10">
    <source>
        <dbReference type="EMBL" id="KFE35149.1"/>
    </source>
</evidence>
<feature type="transmembrane region" description="Helical" evidence="7">
    <location>
        <begin position="136"/>
        <end position="153"/>
    </location>
</feature>
<dbReference type="OrthoDB" id="9799209at2"/>
<keyword evidence="4 7" id="KW-0812">Transmembrane</keyword>
<dbReference type="Pfam" id="PF21082">
    <property type="entry name" value="MS_channel_3rd"/>
    <property type="match status" value="1"/>
</dbReference>
<dbReference type="STRING" id="1317124.DW2_09246"/>
<dbReference type="InterPro" id="IPR006685">
    <property type="entry name" value="MscS_channel_2nd"/>
</dbReference>
<dbReference type="InterPro" id="IPR011066">
    <property type="entry name" value="MscS_channel_C_sf"/>
</dbReference>
<accession>A0A085TWQ2</accession>
<dbReference type="EMBL" id="AQRC01000006">
    <property type="protein sequence ID" value="KFE35149.1"/>
    <property type="molecule type" value="Genomic_DNA"/>
</dbReference>
<proteinExistence type="inferred from homology"/>
<feature type="transmembrane region" description="Helical" evidence="7">
    <location>
        <begin position="173"/>
        <end position="195"/>
    </location>
</feature>
<evidence type="ECO:0000256" key="4">
    <source>
        <dbReference type="ARBA" id="ARBA00022692"/>
    </source>
</evidence>
<dbReference type="Pfam" id="PF00924">
    <property type="entry name" value="MS_channel_2nd"/>
    <property type="match status" value="1"/>
</dbReference>
<keyword evidence="11" id="KW-1185">Reference proteome</keyword>
<evidence type="ECO:0000256" key="7">
    <source>
        <dbReference type="SAM" id="Phobius"/>
    </source>
</evidence>
<dbReference type="InterPro" id="IPR023408">
    <property type="entry name" value="MscS_beta-dom_sf"/>
</dbReference>
<dbReference type="InterPro" id="IPR052702">
    <property type="entry name" value="MscS-like_channel"/>
</dbReference>
<reference evidence="11" key="1">
    <citation type="submission" date="2013-04" db="EMBL/GenBank/DDBJ databases">
        <title>Thioclava sp. 13D2W-2 Genome Sequencing.</title>
        <authorList>
            <person name="Lai Q."/>
            <person name="Li G."/>
            <person name="Shao Z."/>
        </authorList>
    </citation>
    <scope>NUCLEOTIDE SEQUENCE [LARGE SCALE GENOMIC DNA]</scope>
    <source>
        <strain evidence="11">13D2W-2</strain>
    </source>
</reference>
<keyword evidence="5 7" id="KW-1133">Transmembrane helix</keyword>
<dbReference type="PATRIC" id="fig|1317124.6.peg.1877"/>
<feature type="domain" description="Mechanosensitive ion channel MscS" evidence="8">
    <location>
        <begin position="262"/>
        <end position="328"/>
    </location>
</feature>
<keyword evidence="6 7" id="KW-0472">Membrane</keyword>
<dbReference type="SUPFAM" id="SSF82861">
    <property type="entry name" value="Mechanosensitive channel protein MscS (YggB), transmembrane region"/>
    <property type="match status" value="1"/>
</dbReference>
<sequence>MDFTNADMLKILGSIWSQIEIFFRSMMLPSRLWQFAIIAICFALAHFGRVWIAPKIDDWARRRELTTRQKRWVILMRQRVRGILFVLLAWASVLMLDAVKGFYSWRFLVVLAATLVTAWLVVGLIARFIRNGILRAAVRWGAWIWVTLYYLGFWDETVRILEGAAVELGGFRITAYALLKALVLTTILLSVARIVTGQTSVRVRTNEDISPSMAELVIKVMQVVLYGAAIFIGIKAVGFDLTGLAVLSGAIGVGLGFGLQKVVSNLVSGVIILMDKSIKPGDVISLGETFGWINSLGARYVSVVTRDGKEYLIPNEDLITGQVVNWSHSDEFVRIDLNFGVSYHDDPHLVRKLAIEAAQSVGRVLRNRPTVCHITGFGDSSVDYILRFWITDPVEGLTNVRGAVFLALWDTFKEHGISIPFPQREVRVVEGSQLAVARDGEKPPQEN</sequence>
<dbReference type="Gene3D" id="1.10.287.1260">
    <property type="match status" value="1"/>
</dbReference>
<protein>
    <submittedName>
        <fullName evidence="10">Mechanosensitive ion channel</fullName>
    </submittedName>
</protein>
<dbReference type="eggNOG" id="COG3264">
    <property type="taxonomic scope" value="Bacteria"/>
</dbReference>
<keyword evidence="3" id="KW-1003">Cell membrane</keyword>
<feature type="transmembrane region" description="Helical" evidence="7">
    <location>
        <begin position="80"/>
        <end position="99"/>
    </location>
</feature>
<dbReference type="PANTHER" id="PTHR30347:SF1">
    <property type="entry name" value="MECHANOSENSITIVE CHANNEL MSCK"/>
    <property type="match status" value="1"/>
</dbReference>
<dbReference type="InterPro" id="IPR049278">
    <property type="entry name" value="MS_channel_C"/>
</dbReference>
<evidence type="ECO:0000256" key="6">
    <source>
        <dbReference type="ARBA" id="ARBA00023136"/>
    </source>
</evidence>
<comment type="subcellular location">
    <subcellularLocation>
        <location evidence="1">Cell membrane</location>
        <topology evidence="1">Multi-pass membrane protein</topology>
    </subcellularLocation>
</comment>
<dbReference type="SUPFAM" id="SSF82689">
    <property type="entry name" value="Mechanosensitive channel protein MscS (YggB), C-terminal domain"/>
    <property type="match status" value="1"/>
</dbReference>
<feature type="transmembrane region" description="Helical" evidence="7">
    <location>
        <begin position="105"/>
        <end position="129"/>
    </location>
</feature>
<dbReference type="RefSeq" id="WP_038145664.1">
    <property type="nucleotide sequence ID" value="NZ_AQRC01000006.1"/>
</dbReference>
<evidence type="ECO:0000259" key="9">
    <source>
        <dbReference type="Pfam" id="PF21082"/>
    </source>
</evidence>
<dbReference type="AlphaFoldDB" id="A0A085TWQ2"/>
<feature type="transmembrane region" description="Helical" evidence="7">
    <location>
        <begin position="32"/>
        <end position="52"/>
    </location>
</feature>